<evidence type="ECO:0000313" key="4">
    <source>
        <dbReference type="Proteomes" id="UP000327039"/>
    </source>
</evidence>
<feature type="domain" description="N-acetyltransferase" evidence="2">
    <location>
        <begin position="9"/>
        <end position="102"/>
    </location>
</feature>
<dbReference type="InterPro" id="IPR016181">
    <property type="entry name" value="Acyl_CoA_acyltransferase"/>
</dbReference>
<dbReference type="Pfam" id="PF14542">
    <property type="entry name" value="Acetyltransf_CG"/>
    <property type="match status" value="1"/>
</dbReference>
<sequence length="116" mass="12617">MADAAHTVTRNDEKNRYDLFVDDVPAGFAGFRRDSRDRLVFDHTVVDNAFSGRGLGKALAADALADVAQRGEIVVPECPFIVKYLRENEVAGLQIDWRDEDAPAAAEAPNTGEPSA</sequence>
<dbReference type="OrthoDB" id="5405911at2"/>
<evidence type="ECO:0000313" key="3">
    <source>
        <dbReference type="EMBL" id="KAA9089408.1"/>
    </source>
</evidence>
<organism evidence="3 4">
    <name type="scientific">Microbacterium radiodurans</name>
    <dbReference type="NCBI Taxonomy" id="661398"/>
    <lineage>
        <taxon>Bacteria</taxon>
        <taxon>Bacillati</taxon>
        <taxon>Actinomycetota</taxon>
        <taxon>Actinomycetes</taxon>
        <taxon>Micrococcales</taxon>
        <taxon>Microbacteriaceae</taxon>
        <taxon>Microbacterium</taxon>
    </lineage>
</organism>
<dbReference type="Gene3D" id="3.40.630.30">
    <property type="match status" value="1"/>
</dbReference>
<dbReference type="GO" id="GO:0016740">
    <property type="term" value="F:transferase activity"/>
    <property type="evidence" value="ECO:0007669"/>
    <property type="project" value="UniProtKB-KW"/>
</dbReference>
<gene>
    <name evidence="3" type="ORF">F6B42_02680</name>
</gene>
<dbReference type="EMBL" id="VYRZ01000001">
    <property type="protein sequence ID" value="KAA9089408.1"/>
    <property type="molecule type" value="Genomic_DNA"/>
</dbReference>
<comment type="caution">
    <text evidence="3">The sequence shown here is derived from an EMBL/GenBank/DDBJ whole genome shotgun (WGS) entry which is preliminary data.</text>
</comment>
<evidence type="ECO:0000256" key="1">
    <source>
        <dbReference type="SAM" id="MobiDB-lite"/>
    </source>
</evidence>
<keyword evidence="3" id="KW-0808">Transferase</keyword>
<feature type="region of interest" description="Disordered" evidence="1">
    <location>
        <begin position="97"/>
        <end position="116"/>
    </location>
</feature>
<dbReference type="Proteomes" id="UP000327039">
    <property type="component" value="Unassembled WGS sequence"/>
</dbReference>
<dbReference type="InterPro" id="IPR031165">
    <property type="entry name" value="GNAT_YJDJ"/>
</dbReference>
<dbReference type="InterPro" id="IPR045057">
    <property type="entry name" value="Gcn5-rel_NAT"/>
</dbReference>
<name>A0A5J5IU23_9MICO</name>
<dbReference type="PANTHER" id="PTHR31435:SF10">
    <property type="entry name" value="BSR4717 PROTEIN"/>
    <property type="match status" value="1"/>
</dbReference>
<dbReference type="SUPFAM" id="SSF55729">
    <property type="entry name" value="Acyl-CoA N-acyltransferases (Nat)"/>
    <property type="match status" value="1"/>
</dbReference>
<evidence type="ECO:0000259" key="2">
    <source>
        <dbReference type="PROSITE" id="PS51729"/>
    </source>
</evidence>
<reference evidence="4" key="1">
    <citation type="submission" date="2019-09" db="EMBL/GenBank/DDBJ databases">
        <title>Mumia zhuanghuii sp. nov. isolated from the intestinal contents of plateau pika (Ochotona curzoniae) in the Qinghai-Tibet plateau of China.</title>
        <authorList>
            <person name="Tian Z."/>
        </authorList>
    </citation>
    <scope>NUCLEOTIDE SEQUENCE [LARGE SCALE GENOMIC DNA]</scope>
    <source>
        <strain evidence="4">DSM 25564</strain>
    </source>
</reference>
<dbReference type="AlphaFoldDB" id="A0A5J5IU23"/>
<dbReference type="PANTHER" id="PTHR31435">
    <property type="entry name" value="PROTEIN NATD1"/>
    <property type="match status" value="1"/>
</dbReference>
<proteinExistence type="predicted"/>
<accession>A0A5J5IU23</accession>
<keyword evidence="4" id="KW-1185">Reference proteome</keyword>
<dbReference type="RefSeq" id="WP_150418040.1">
    <property type="nucleotide sequence ID" value="NZ_VYRZ01000001.1"/>
</dbReference>
<protein>
    <submittedName>
        <fullName evidence="3">N-acetyltransferase</fullName>
    </submittedName>
</protein>
<dbReference type="PROSITE" id="PS51729">
    <property type="entry name" value="GNAT_YJDJ"/>
    <property type="match status" value="1"/>
</dbReference>